<keyword evidence="6 7" id="KW-0472">Membrane</keyword>
<evidence type="ECO:0000256" key="2">
    <source>
        <dbReference type="ARBA" id="ARBA00022448"/>
    </source>
</evidence>
<dbReference type="Proteomes" id="UP001331761">
    <property type="component" value="Unassembled WGS sequence"/>
</dbReference>
<proteinExistence type="predicted"/>
<feature type="non-terminal residue" evidence="9">
    <location>
        <position position="159"/>
    </location>
</feature>
<feature type="domain" description="Cytochrome b561" evidence="8">
    <location>
        <begin position="44"/>
        <end position="159"/>
    </location>
</feature>
<keyword evidence="2" id="KW-0813">Transport</keyword>
<feature type="transmembrane region" description="Helical" evidence="7">
    <location>
        <begin position="121"/>
        <end position="143"/>
    </location>
</feature>
<evidence type="ECO:0000313" key="9">
    <source>
        <dbReference type="EMBL" id="KAK5982478.1"/>
    </source>
</evidence>
<feature type="non-terminal residue" evidence="9">
    <location>
        <position position="1"/>
    </location>
</feature>
<keyword evidence="5 7" id="KW-1133">Transmembrane helix</keyword>
<dbReference type="InterPro" id="IPR006593">
    <property type="entry name" value="Cyt_b561/ferric_Rdtase_TM"/>
</dbReference>
<organism evidence="9 10">
    <name type="scientific">Trichostrongylus colubriformis</name>
    <name type="common">Black scour worm</name>
    <dbReference type="NCBI Taxonomy" id="6319"/>
    <lineage>
        <taxon>Eukaryota</taxon>
        <taxon>Metazoa</taxon>
        <taxon>Ecdysozoa</taxon>
        <taxon>Nematoda</taxon>
        <taxon>Chromadorea</taxon>
        <taxon>Rhabditida</taxon>
        <taxon>Rhabditina</taxon>
        <taxon>Rhabditomorpha</taxon>
        <taxon>Strongyloidea</taxon>
        <taxon>Trichostrongylidae</taxon>
        <taxon>Trichostrongylus</taxon>
    </lineage>
</organism>
<evidence type="ECO:0000256" key="7">
    <source>
        <dbReference type="SAM" id="Phobius"/>
    </source>
</evidence>
<feature type="transmembrane region" description="Helical" evidence="7">
    <location>
        <begin position="79"/>
        <end position="100"/>
    </location>
</feature>
<accession>A0AAN8GCN6</accession>
<comment type="subcellular location">
    <subcellularLocation>
        <location evidence="1">Membrane</location>
    </subcellularLocation>
</comment>
<gene>
    <name evidence="9" type="ORF">GCK32_017687</name>
</gene>
<sequence length="159" mass="17950">QLLNPDRPELFKLTSSYYILFASGGFVNDELQYHSNDRYVMPRTSLVAFVNGVGRVENQFQDNTTESTLLPSRNDLLKIVHGILMTISWMIFLSTGMLFAGNKEGPCPSKMVLGQKLWFQCHRALNLLGILGSLIGIFCMIIANEWQWRGPVPGRSPEL</sequence>
<evidence type="ECO:0000256" key="6">
    <source>
        <dbReference type="ARBA" id="ARBA00023136"/>
    </source>
</evidence>
<reference evidence="9 10" key="1">
    <citation type="submission" date="2019-10" db="EMBL/GenBank/DDBJ databases">
        <title>Assembly and Annotation for the nematode Trichostrongylus colubriformis.</title>
        <authorList>
            <person name="Martin J."/>
        </authorList>
    </citation>
    <scope>NUCLEOTIDE SEQUENCE [LARGE SCALE GENOMIC DNA]</scope>
    <source>
        <strain evidence="9">G859</strain>
        <tissue evidence="9">Whole worm</tissue>
    </source>
</reference>
<dbReference type="GO" id="GO:0016020">
    <property type="term" value="C:membrane"/>
    <property type="evidence" value="ECO:0007669"/>
    <property type="project" value="UniProtKB-SubCell"/>
</dbReference>
<dbReference type="EMBL" id="WIXE01005062">
    <property type="protein sequence ID" value="KAK5982478.1"/>
    <property type="molecule type" value="Genomic_DNA"/>
</dbReference>
<dbReference type="AlphaFoldDB" id="A0AAN8GCN6"/>
<evidence type="ECO:0000256" key="5">
    <source>
        <dbReference type="ARBA" id="ARBA00022989"/>
    </source>
</evidence>
<evidence type="ECO:0000259" key="8">
    <source>
        <dbReference type="PROSITE" id="PS50939"/>
    </source>
</evidence>
<keyword evidence="4" id="KW-0249">Electron transport</keyword>
<dbReference type="Gene3D" id="1.20.120.1770">
    <property type="match status" value="1"/>
</dbReference>
<name>A0AAN8GCN6_TRICO</name>
<dbReference type="CDD" id="cd08760">
    <property type="entry name" value="Cyt_b561_FRRS1_like"/>
    <property type="match status" value="1"/>
</dbReference>
<dbReference type="PROSITE" id="PS50939">
    <property type="entry name" value="CYTOCHROME_B561"/>
    <property type="match status" value="1"/>
</dbReference>
<evidence type="ECO:0000256" key="3">
    <source>
        <dbReference type="ARBA" id="ARBA00022692"/>
    </source>
</evidence>
<comment type="caution">
    <text evidence="9">The sequence shown here is derived from an EMBL/GenBank/DDBJ whole genome shotgun (WGS) entry which is preliminary data.</text>
</comment>
<evidence type="ECO:0000313" key="10">
    <source>
        <dbReference type="Proteomes" id="UP001331761"/>
    </source>
</evidence>
<evidence type="ECO:0000256" key="4">
    <source>
        <dbReference type="ARBA" id="ARBA00022982"/>
    </source>
</evidence>
<protein>
    <recommendedName>
        <fullName evidence="8">Cytochrome b561 domain-containing protein</fullName>
    </recommendedName>
</protein>
<evidence type="ECO:0000256" key="1">
    <source>
        <dbReference type="ARBA" id="ARBA00004370"/>
    </source>
</evidence>
<keyword evidence="3 7" id="KW-0812">Transmembrane</keyword>
<keyword evidence="10" id="KW-1185">Reference proteome</keyword>